<dbReference type="InterPro" id="IPR002178">
    <property type="entry name" value="PTS_EIIA_type-2_dom"/>
</dbReference>
<dbReference type="PROSITE" id="PS51104">
    <property type="entry name" value="PTS_EIIC_TYPE_2"/>
    <property type="match status" value="1"/>
</dbReference>
<dbReference type="Proteomes" id="UP000031672">
    <property type="component" value="Unassembled WGS sequence"/>
</dbReference>
<keyword evidence="10 12" id="KW-1133">Transmembrane helix</keyword>
<evidence type="ECO:0000256" key="2">
    <source>
        <dbReference type="ARBA" id="ARBA00022448"/>
    </source>
</evidence>
<feature type="transmembrane region" description="Helical" evidence="12">
    <location>
        <begin position="130"/>
        <end position="151"/>
    </location>
</feature>
<comment type="caution">
    <text evidence="15">The sequence shown here is derived from an EMBL/GenBank/DDBJ whole genome shotgun (WGS) entry which is preliminary data.</text>
</comment>
<protein>
    <submittedName>
        <fullName evidence="15">Uncharacterized protein</fullName>
    </submittedName>
</protein>
<feature type="domain" description="PTS EIIA type-2" evidence="13">
    <location>
        <begin position="368"/>
        <end position="510"/>
    </location>
</feature>
<keyword evidence="11 12" id="KW-0472">Membrane</keyword>
<dbReference type="InterPro" id="IPR016152">
    <property type="entry name" value="PTrfase/Anion_transptr"/>
</dbReference>
<evidence type="ECO:0000256" key="5">
    <source>
        <dbReference type="ARBA" id="ARBA00022597"/>
    </source>
</evidence>
<organism evidence="15 16">
    <name type="scientific">Vibrio renipiscarius</name>
    <dbReference type="NCBI Taxonomy" id="1461322"/>
    <lineage>
        <taxon>Bacteria</taxon>
        <taxon>Pseudomonadati</taxon>
        <taxon>Pseudomonadota</taxon>
        <taxon>Gammaproteobacteria</taxon>
        <taxon>Vibrionales</taxon>
        <taxon>Vibrionaceae</taxon>
        <taxon>Vibrio</taxon>
    </lineage>
</organism>
<keyword evidence="16" id="KW-1185">Reference proteome</keyword>
<dbReference type="AlphaFoldDB" id="A0A0C2JKA7"/>
<keyword evidence="2" id="KW-0813">Transport</keyword>
<reference evidence="15 16" key="1">
    <citation type="submission" date="2014-11" db="EMBL/GenBank/DDBJ databases">
        <title>Draft Genome Sequence of Vibrio piscirenalis strains CECT 8603T and CECT 8604, two marine Gammaproteobacterium isolated from cultured gilthead sea bream (Sparus aurata).</title>
        <authorList>
            <person name="Arahal D.R."/>
            <person name="Rodrigo-Torres L."/>
            <person name="Lucena T."/>
            <person name="Pujalte M.J."/>
        </authorList>
    </citation>
    <scope>NUCLEOTIDE SEQUENCE [LARGE SCALE GENOMIC DNA]</scope>
    <source>
        <strain evidence="15 16">DCR 1-4-2</strain>
    </source>
</reference>
<dbReference type="GO" id="GO:0016301">
    <property type="term" value="F:kinase activity"/>
    <property type="evidence" value="ECO:0007669"/>
    <property type="project" value="UniProtKB-KW"/>
</dbReference>
<name>A0A0C2JKA7_9VIBR</name>
<evidence type="ECO:0000313" key="16">
    <source>
        <dbReference type="Proteomes" id="UP000031672"/>
    </source>
</evidence>
<keyword evidence="6" id="KW-0808">Transferase</keyword>
<dbReference type="OrthoDB" id="9814222at2"/>
<evidence type="ECO:0000256" key="11">
    <source>
        <dbReference type="ARBA" id="ARBA00023136"/>
    </source>
</evidence>
<keyword evidence="5" id="KW-0762">Sugar transport</keyword>
<evidence type="ECO:0000256" key="10">
    <source>
        <dbReference type="ARBA" id="ARBA00022989"/>
    </source>
</evidence>
<evidence type="ECO:0000256" key="12">
    <source>
        <dbReference type="SAM" id="Phobius"/>
    </source>
</evidence>
<feature type="transmembrane region" description="Helical" evidence="12">
    <location>
        <begin position="49"/>
        <end position="68"/>
    </location>
</feature>
<keyword evidence="3" id="KW-1003">Cell membrane</keyword>
<accession>A0A0C2K5S2</accession>
<dbReference type="Gene3D" id="3.40.930.10">
    <property type="entry name" value="Mannitol-specific EII, Chain A"/>
    <property type="match status" value="1"/>
</dbReference>
<evidence type="ECO:0000259" key="14">
    <source>
        <dbReference type="PROSITE" id="PS51104"/>
    </source>
</evidence>
<feature type="transmembrane region" description="Helical" evidence="12">
    <location>
        <begin position="313"/>
        <end position="335"/>
    </location>
</feature>
<dbReference type="CDD" id="cd00211">
    <property type="entry name" value="PTS_IIA_fru"/>
    <property type="match status" value="1"/>
</dbReference>
<evidence type="ECO:0000313" key="15">
    <source>
        <dbReference type="EMBL" id="KII78394.1"/>
    </source>
</evidence>
<dbReference type="GO" id="GO:0090563">
    <property type="term" value="F:protein-phosphocysteine-sugar phosphotransferase activity"/>
    <property type="evidence" value="ECO:0007669"/>
    <property type="project" value="TreeGrafter"/>
</dbReference>
<dbReference type="PROSITE" id="PS51094">
    <property type="entry name" value="PTS_EIIA_TYPE_2"/>
    <property type="match status" value="1"/>
</dbReference>
<gene>
    <name evidence="15" type="ORF">OJ16_10265</name>
</gene>
<dbReference type="EMBL" id="JTKH01000019">
    <property type="protein sequence ID" value="KII78394.1"/>
    <property type="molecule type" value="Genomic_DNA"/>
</dbReference>
<comment type="subcellular location">
    <subcellularLocation>
        <location evidence="1">Cell membrane</location>
        <topology evidence="1">Multi-pass membrane protein</topology>
    </subcellularLocation>
</comment>
<feature type="transmembrane region" description="Helical" evidence="12">
    <location>
        <begin position="21"/>
        <end position="43"/>
    </location>
</feature>
<dbReference type="InterPro" id="IPR003352">
    <property type="entry name" value="PTS_EIIC"/>
</dbReference>
<keyword evidence="9" id="KW-0418">Kinase</keyword>
<accession>A0A0C2JKA7</accession>
<dbReference type="InterPro" id="IPR050893">
    <property type="entry name" value="Sugar_PTS"/>
</dbReference>
<evidence type="ECO:0000256" key="6">
    <source>
        <dbReference type="ARBA" id="ARBA00022679"/>
    </source>
</evidence>
<dbReference type="GO" id="GO:0008982">
    <property type="term" value="F:protein-N(PI)-phosphohistidine-sugar phosphotransferase activity"/>
    <property type="evidence" value="ECO:0007669"/>
    <property type="project" value="InterPro"/>
</dbReference>
<dbReference type="Pfam" id="PF00359">
    <property type="entry name" value="PTS_EIIA_2"/>
    <property type="match status" value="1"/>
</dbReference>
<feature type="transmembrane region" description="Helical" evidence="12">
    <location>
        <begin position="80"/>
        <end position="110"/>
    </location>
</feature>
<evidence type="ECO:0000256" key="9">
    <source>
        <dbReference type="ARBA" id="ARBA00022777"/>
    </source>
</evidence>
<keyword evidence="7" id="KW-0598">Phosphotransferase system</keyword>
<evidence type="ECO:0000256" key="1">
    <source>
        <dbReference type="ARBA" id="ARBA00004651"/>
    </source>
</evidence>
<dbReference type="RefSeq" id="WP_040990073.1">
    <property type="nucleotide sequence ID" value="NZ_JBFRUC010000016.1"/>
</dbReference>
<dbReference type="PROSITE" id="PS00372">
    <property type="entry name" value="PTS_EIIA_TYPE_2_HIS"/>
    <property type="match status" value="1"/>
</dbReference>
<dbReference type="Pfam" id="PF02378">
    <property type="entry name" value="PTS_EIIC"/>
    <property type="match status" value="1"/>
</dbReference>
<dbReference type="PANTHER" id="PTHR30181">
    <property type="entry name" value="MANNITOL PERMEASE IIC COMPONENT"/>
    <property type="match status" value="1"/>
</dbReference>
<evidence type="ECO:0000256" key="8">
    <source>
        <dbReference type="ARBA" id="ARBA00022692"/>
    </source>
</evidence>
<evidence type="ECO:0000256" key="7">
    <source>
        <dbReference type="ARBA" id="ARBA00022683"/>
    </source>
</evidence>
<evidence type="ECO:0000256" key="4">
    <source>
        <dbReference type="ARBA" id="ARBA00022553"/>
    </source>
</evidence>
<dbReference type="InterPro" id="IPR013014">
    <property type="entry name" value="PTS_EIIC_2"/>
</dbReference>
<keyword evidence="8 12" id="KW-0812">Transmembrane</keyword>
<evidence type="ECO:0000256" key="3">
    <source>
        <dbReference type="ARBA" id="ARBA00022475"/>
    </source>
</evidence>
<evidence type="ECO:0000259" key="13">
    <source>
        <dbReference type="PROSITE" id="PS51094"/>
    </source>
</evidence>
<proteinExistence type="predicted"/>
<dbReference type="GO" id="GO:0009401">
    <property type="term" value="P:phosphoenolpyruvate-dependent sugar phosphotransferase system"/>
    <property type="evidence" value="ECO:0007669"/>
    <property type="project" value="UniProtKB-KW"/>
</dbReference>
<sequence length="512" mass="54455">MLSPNSKVKVQGVGRFLSNMVIPNIGIFIAWGLISALFIPTGWMPNAKIAVLVDPIITYLIPLMIGYYGGRLVAGERGAIVALVTTMGLIAGTDIPMLMGAMIVGPLSALVIKKFDAVMENRVKSGFEMLVNNFSTGIIGMLGAIIALYFVGPIITTISAMASAGVETLIASESISLVAIIIEPIKILFLNNAINHGIFTPLGIQQAKETGQSLFFLLESNPGPAFGVLLAYIATTKGRVQQTAAGATVIHLFGGIQEVYFPYILMKPRLLIALILGSMVGIYVLVLFNAGLVAPASPGSIIAILLLTPKTSLVGVIASFIASTAVSFVTAIVLLKGEPKQKSNLQDHASQSKDDVGELVVNKFSTMVMLTPEHVCLNMNVANKEEAISLLGQKLVELGHVEPAYIEDMHKREALLSTYLGESIALPHGMIGGKQHVIRDGVVFGQIPAGVEWGSEPTDMAKIVVAIAAKNERHIQIISSISLALDDDEVLERLKSTTEVNDIVNVLNGKAI</sequence>
<feature type="domain" description="PTS EIIC type-2" evidence="14">
    <location>
        <begin position="13"/>
        <end position="336"/>
    </location>
</feature>
<dbReference type="PANTHER" id="PTHR30181:SF2">
    <property type="entry name" value="PTS SYSTEM MANNITOL-SPECIFIC EIICBA COMPONENT"/>
    <property type="match status" value="1"/>
</dbReference>
<dbReference type="GO" id="GO:0005886">
    <property type="term" value="C:plasma membrane"/>
    <property type="evidence" value="ECO:0007669"/>
    <property type="project" value="UniProtKB-SubCell"/>
</dbReference>
<feature type="transmembrane region" description="Helical" evidence="12">
    <location>
        <begin position="270"/>
        <end position="293"/>
    </location>
</feature>
<keyword evidence="4" id="KW-0597">Phosphoprotein</keyword>
<dbReference type="STRING" id="1461322.OJ16_10265"/>
<dbReference type="SUPFAM" id="SSF55804">
    <property type="entry name" value="Phoshotransferase/anion transport protein"/>
    <property type="match status" value="1"/>
</dbReference>